<feature type="compositionally biased region" description="Basic residues" evidence="1">
    <location>
        <begin position="31"/>
        <end position="43"/>
    </location>
</feature>
<reference evidence="2" key="1">
    <citation type="submission" date="2020-06" db="EMBL/GenBank/DDBJ databases">
        <authorList>
            <person name="Li T."/>
            <person name="Hu X."/>
            <person name="Zhang T."/>
            <person name="Song X."/>
            <person name="Zhang H."/>
            <person name="Dai N."/>
            <person name="Sheng W."/>
            <person name="Hou X."/>
            <person name="Wei L."/>
        </authorList>
    </citation>
    <scope>NUCLEOTIDE SEQUENCE</scope>
    <source>
        <strain evidence="2">G01</strain>
        <tissue evidence="2">Leaf</tissue>
    </source>
</reference>
<comment type="caution">
    <text evidence="2">The sequence shown here is derived from an EMBL/GenBank/DDBJ whole genome shotgun (WGS) entry which is preliminary data.</text>
</comment>
<accession>A0AAW2QTW1</accession>
<gene>
    <name evidence="2" type="ORF">Sangu_0399200</name>
</gene>
<evidence type="ECO:0000256" key="1">
    <source>
        <dbReference type="SAM" id="MobiDB-lite"/>
    </source>
</evidence>
<sequence length="76" mass="8524">MKVIGCRQGTGNSEAAQIWTTSLSPRQESRPRRKGRPRRRLRRQVIPAERGDLVVAPRSERRRSSISSPGACSPDL</sequence>
<proteinExistence type="predicted"/>
<dbReference type="AlphaFoldDB" id="A0AAW2QTW1"/>
<protein>
    <submittedName>
        <fullName evidence="2">Uncharacterized protein</fullName>
    </submittedName>
</protein>
<feature type="compositionally biased region" description="Polar residues" evidence="1">
    <location>
        <begin position="9"/>
        <end position="24"/>
    </location>
</feature>
<reference evidence="2" key="2">
    <citation type="journal article" date="2024" name="Plant">
        <title>Genomic evolution and insights into agronomic trait innovations of Sesamum species.</title>
        <authorList>
            <person name="Miao H."/>
            <person name="Wang L."/>
            <person name="Qu L."/>
            <person name="Liu H."/>
            <person name="Sun Y."/>
            <person name="Le M."/>
            <person name="Wang Q."/>
            <person name="Wei S."/>
            <person name="Zheng Y."/>
            <person name="Lin W."/>
            <person name="Duan Y."/>
            <person name="Cao H."/>
            <person name="Xiong S."/>
            <person name="Wang X."/>
            <person name="Wei L."/>
            <person name="Li C."/>
            <person name="Ma Q."/>
            <person name="Ju M."/>
            <person name="Zhao R."/>
            <person name="Li G."/>
            <person name="Mu C."/>
            <person name="Tian Q."/>
            <person name="Mei H."/>
            <person name="Zhang T."/>
            <person name="Gao T."/>
            <person name="Zhang H."/>
        </authorList>
    </citation>
    <scope>NUCLEOTIDE SEQUENCE</scope>
    <source>
        <strain evidence="2">G01</strain>
    </source>
</reference>
<organism evidence="2">
    <name type="scientific">Sesamum angustifolium</name>
    <dbReference type="NCBI Taxonomy" id="2727405"/>
    <lineage>
        <taxon>Eukaryota</taxon>
        <taxon>Viridiplantae</taxon>
        <taxon>Streptophyta</taxon>
        <taxon>Embryophyta</taxon>
        <taxon>Tracheophyta</taxon>
        <taxon>Spermatophyta</taxon>
        <taxon>Magnoliopsida</taxon>
        <taxon>eudicotyledons</taxon>
        <taxon>Gunneridae</taxon>
        <taxon>Pentapetalae</taxon>
        <taxon>asterids</taxon>
        <taxon>lamiids</taxon>
        <taxon>Lamiales</taxon>
        <taxon>Pedaliaceae</taxon>
        <taxon>Sesamum</taxon>
    </lineage>
</organism>
<evidence type="ECO:0000313" key="2">
    <source>
        <dbReference type="EMBL" id="KAL0370811.1"/>
    </source>
</evidence>
<name>A0AAW2QTW1_9LAMI</name>
<feature type="region of interest" description="Disordered" evidence="1">
    <location>
        <begin position="1"/>
        <end position="76"/>
    </location>
</feature>
<dbReference type="EMBL" id="JACGWK010000002">
    <property type="protein sequence ID" value="KAL0370811.1"/>
    <property type="molecule type" value="Genomic_DNA"/>
</dbReference>